<proteinExistence type="predicted"/>
<gene>
    <name evidence="1" type="ORF">EGW08_014508</name>
</gene>
<reference evidence="1 2" key="1">
    <citation type="submission" date="2019-01" db="EMBL/GenBank/DDBJ databases">
        <title>A draft genome assembly of the solar-powered sea slug Elysia chlorotica.</title>
        <authorList>
            <person name="Cai H."/>
            <person name="Li Q."/>
            <person name="Fang X."/>
            <person name="Li J."/>
            <person name="Curtis N.E."/>
            <person name="Altenburger A."/>
            <person name="Shibata T."/>
            <person name="Feng M."/>
            <person name="Maeda T."/>
            <person name="Schwartz J.A."/>
            <person name="Shigenobu S."/>
            <person name="Lundholm N."/>
            <person name="Nishiyama T."/>
            <person name="Yang H."/>
            <person name="Hasebe M."/>
            <person name="Li S."/>
            <person name="Pierce S.K."/>
            <person name="Wang J."/>
        </authorList>
    </citation>
    <scope>NUCLEOTIDE SEQUENCE [LARGE SCALE GENOMIC DNA]</scope>
    <source>
        <strain evidence="1">EC2010</strain>
        <tissue evidence="1">Whole organism of an adult</tissue>
    </source>
</reference>
<accession>A0A3S0ZLL0</accession>
<name>A0A3S0ZLL0_ELYCH</name>
<keyword evidence="2" id="KW-1185">Reference proteome</keyword>
<organism evidence="1 2">
    <name type="scientific">Elysia chlorotica</name>
    <name type="common">Eastern emerald elysia</name>
    <name type="synonym">Sea slug</name>
    <dbReference type="NCBI Taxonomy" id="188477"/>
    <lineage>
        <taxon>Eukaryota</taxon>
        <taxon>Metazoa</taxon>
        <taxon>Spiralia</taxon>
        <taxon>Lophotrochozoa</taxon>
        <taxon>Mollusca</taxon>
        <taxon>Gastropoda</taxon>
        <taxon>Heterobranchia</taxon>
        <taxon>Euthyneura</taxon>
        <taxon>Panpulmonata</taxon>
        <taxon>Sacoglossa</taxon>
        <taxon>Placobranchoidea</taxon>
        <taxon>Plakobranchidae</taxon>
        <taxon>Elysia</taxon>
    </lineage>
</organism>
<dbReference type="Proteomes" id="UP000271974">
    <property type="component" value="Unassembled WGS sequence"/>
</dbReference>
<dbReference type="OrthoDB" id="6114174at2759"/>
<protein>
    <submittedName>
        <fullName evidence="1">Uncharacterized protein</fullName>
    </submittedName>
</protein>
<evidence type="ECO:0000313" key="2">
    <source>
        <dbReference type="Proteomes" id="UP000271974"/>
    </source>
</evidence>
<comment type="caution">
    <text evidence="1">The sequence shown here is derived from an EMBL/GenBank/DDBJ whole genome shotgun (WGS) entry which is preliminary data.</text>
</comment>
<sequence>MNNCPRTFAGSSIKYPRFSVQQETDPDLGIWNPVAWSDYPKQPMWTVPMPKIPAPVSIPHNTAPPRPRCEFPPTDIIKSDKCPHWVPGMPHKLPPTWNAFVNENNMPYASLVGPRMRKTR</sequence>
<dbReference type="EMBL" id="RQTK01000557">
    <property type="protein sequence ID" value="RUS77720.1"/>
    <property type="molecule type" value="Genomic_DNA"/>
</dbReference>
<dbReference type="AlphaFoldDB" id="A0A3S0ZLL0"/>
<evidence type="ECO:0000313" key="1">
    <source>
        <dbReference type="EMBL" id="RUS77720.1"/>
    </source>
</evidence>